<evidence type="ECO:0000313" key="1">
    <source>
        <dbReference type="EnsemblPlants" id="LPERR03G28450.1"/>
    </source>
</evidence>
<keyword evidence="2" id="KW-1185">Reference proteome</keyword>
<dbReference type="Proteomes" id="UP000032180">
    <property type="component" value="Chromosome 3"/>
</dbReference>
<reference evidence="1" key="3">
    <citation type="submission" date="2015-04" db="UniProtKB">
        <authorList>
            <consortium name="EnsemblPlants"/>
        </authorList>
    </citation>
    <scope>IDENTIFICATION</scope>
</reference>
<dbReference type="EnsemblPlants" id="LPERR03G28450.1">
    <property type="protein sequence ID" value="LPERR03G28450.1"/>
    <property type="gene ID" value="LPERR03G28450"/>
</dbReference>
<accession>A0A0D9VYX4</accession>
<dbReference type="AlphaFoldDB" id="A0A0D9VYX4"/>
<protein>
    <recommendedName>
        <fullName evidence="3">Protein kinase domain-containing protein</fullName>
    </recommendedName>
</protein>
<reference evidence="1 2" key="1">
    <citation type="submission" date="2012-08" db="EMBL/GenBank/DDBJ databases">
        <title>Oryza genome evolution.</title>
        <authorList>
            <person name="Wing R.A."/>
        </authorList>
    </citation>
    <scope>NUCLEOTIDE SEQUENCE</scope>
</reference>
<evidence type="ECO:0008006" key="3">
    <source>
        <dbReference type="Google" id="ProtNLM"/>
    </source>
</evidence>
<reference evidence="2" key="2">
    <citation type="submission" date="2013-12" db="EMBL/GenBank/DDBJ databases">
        <authorList>
            <person name="Yu Y."/>
            <person name="Lee S."/>
            <person name="de Baynast K."/>
            <person name="Wissotski M."/>
            <person name="Liu L."/>
            <person name="Talag J."/>
            <person name="Goicoechea J."/>
            <person name="Angelova A."/>
            <person name="Jetty R."/>
            <person name="Kudrna D."/>
            <person name="Golser W."/>
            <person name="Rivera L."/>
            <person name="Zhang J."/>
            <person name="Wing R."/>
        </authorList>
    </citation>
    <scope>NUCLEOTIDE SEQUENCE</scope>
</reference>
<dbReference type="HOGENOM" id="CLU_000288_7_35_1"/>
<dbReference type="eggNOG" id="KOG0192">
    <property type="taxonomic scope" value="Eukaryota"/>
</dbReference>
<sequence>MLLDRKKMVKIADFSMAHVEATTDGGDMTGQTGPLGTWLPRCSRAVPTTTSVTSTAWVFSSGRPTVAPWRIQIIASSTSSTMSSNWVLGQTYQGRDANPDNRPEMSEVVTLLEKIDTSRGKGGMTPVPEHASQGCSCFGFSRGSA</sequence>
<proteinExistence type="predicted"/>
<organism evidence="1 2">
    <name type="scientific">Leersia perrieri</name>
    <dbReference type="NCBI Taxonomy" id="77586"/>
    <lineage>
        <taxon>Eukaryota</taxon>
        <taxon>Viridiplantae</taxon>
        <taxon>Streptophyta</taxon>
        <taxon>Embryophyta</taxon>
        <taxon>Tracheophyta</taxon>
        <taxon>Spermatophyta</taxon>
        <taxon>Magnoliopsida</taxon>
        <taxon>Liliopsida</taxon>
        <taxon>Poales</taxon>
        <taxon>Poaceae</taxon>
        <taxon>BOP clade</taxon>
        <taxon>Oryzoideae</taxon>
        <taxon>Oryzeae</taxon>
        <taxon>Oryzinae</taxon>
        <taxon>Leersia</taxon>
    </lineage>
</organism>
<dbReference type="Gramene" id="LPERR03G28450.1">
    <property type="protein sequence ID" value="LPERR03G28450.1"/>
    <property type="gene ID" value="LPERR03G28450"/>
</dbReference>
<dbReference type="STRING" id="77586.A0A0D9VYX4"/>
<evidence type="ECO:0000313" key="2">
    <source>
        <dbReference type="Proteomes" id="UP000032180"/>
    </source>
</evidence>
<name>A0A0D9VYX4_9ORYZ</name>